<dbReference type="InterPro" id="IPR050167">
    <property type="entry name" value="Ser_Thr_protein_kinase"/>
</dbReference>
<evidence type="ECO:0000313" key="3">
    <source>
        <dbReference type="EMBL" id="GJJ08700.1"/>
    </source>
</evidence>
<feature type="region of interest" description="Disordered" evidence="1">
    <location>
        <begin position="135"/>
        <end position="161"/>
    </location>
</feature>
<gene>
    <name evidence="3" type="ORF">Clacol_002919</name>
</gene>
<dbReference type="PANTHER" id="PTHR23257">
    <property type="entry name" value="SERINE-THREONINE PROTEIN KINASE"/>
    <property type="match status" value="1"/>
</dbReference>
<organism evidence="3 4">
    <name type="scientific">Clathrus columnatus</name>
    <dbReference type="NCBI Taxonomy" id="1419009"/>
    <lineage>
        <taxon>Eukaryota</taxon>
        <taxon>Fungi</taxon>
        <taxon>Dikarya</taxon>
        <taxon>Basidiomycota</taxon>
        <taxon>Agaricomycotina</taxon>
        <taxon>Agaricomycetes</taxon>
        <taxon>Phallomycetidae</taxon>
        <taxon>Phallales</taxon>
        <taxon>Clathraceae</taxon>
        <taxon>Clathrus</taxon>
    </lineage>
</organism>
<evidence type="ECO:0000313" key="4">
    <source>
        <dbReference type="Proteomes" id="UP001050691"/>
    </source>
</evidence>
<accession>A0AAV5A372</accession>
<feature type="domain" description="Protein kinase" evidence="2">
    <location>
        <begin position="1"/>
        <end position="143"/>
    </location>
</feature>
<evidence type="ECO:0000259" key="2">
    <source>
        <dbReference type="PROSITE" id="PS50011"/>
    </source>
</evidence>
<dbReference type="GO" id="GO:0004672">
    <property type="term" value="F:protein kinase activity"/>
    <property type="evidence" value="ECO:0007669"/>
    <property type="project" value="InterPro"/>
</dbReference>
<proteinExistence type="predicted"/>
<dbReference type="InterPro" id="IPR000719">
    <property type="entry name" value="Prot_kinase_dom"/>
</dbReference>
<name>A0AAV5A372_9AGAM</name>
<comment type="caution">
    <text evidence="3">The sequence shown here is derived from an EMBL/GenBank/DDBJ whole genome shotgun (WGS) entry which is preliminary data.</text>
</comment>
<dbReference type="Proteomes" id="UP001050691">
    <property type="component" value="Unassembled WGS sequence"/>
</dbReference>
<dbReference type="Gene3D" id="1.10.510.10">
    <property type="entry name" value="Transferase(Phosphotransferase) domain 1"/>
    <property type="match status" value="1"/>
</dbReference>
<dbReference type="SUPFAM" id="SSF56112">
    <property type="entry name" value="Protein kinase-like (PK-like)"/>
    <property type="match status" value="1"/>
</dbReference>
<dbReference type="GO" id="GO:0005524">
    <property type="term" value="F:ATP binding"/>
    <property type="evidence" value="ECO:0007669"/>
    <property type="project" value="InterPro"/>
</dbReference>
<reference evidence="3" key="1">
    <citation type="submission" date="2021-10" db="EMBL/GenBank/DDBJ databases">
        <title>De novo Genome Assembly of Clathrus columnatus (Basidiomycota, Fungi) Using Illumina and Nanopore Sequence Data.</title>
        <authorList>
            <person name="Ogiso-Tanaka E."/>
            <person name="Itagaki H."/>
            <person name="Hosoya T."/>
            <person name="Hosaka K."/>
        </authorList>
    </citation>
    <scope>NUCLEOTIDE SEQUENCE</scope>
    <source>
        <strain evidence="3">MO-923</strain>
    </source>
</reference>
<sequence length="161" mass="18148">MEILKGAVLTDFGILPRMQADIESTSDPLPSLRWFAPELLIDGDSMSIRTDIYSLGSTILELVTGELPYQRLNEIEVLQKVLQRCSPAETAIAFRYHISENLGLLYLLNRCWSSPPERPSIDEIAEFFQSLQAQEPEPTHPFHPPPAYSPPSRSQTLVPEL</sequence>
<feature type="compositionally biased region" description="Pro residues" evidence="1">
    <location>
        <begin position="139"/>
        <end position="149"/>
    </location>
</feature>
<dbReference type="InterPro" id="IPR011009">
    <property type="entry name" value="Kinase-like_dom_sf"/>
</dbReference>
<dbReference type="EMBL" id="BPWL01000003">
    <property type="protein sequence ID" value="GJJ08700.1"/>
    <property type="molecule type" value="Genomic_DNA"/>
</dbReference>
<dbReference type="PROSITE" id="PS50011">
    <property type="entry name" value="PROTEIN_KINASE_DOM"/>
    <property type="match status" value="1"/>
</dbReference>
<dbReference type="GO" id="GO:0005737">
    <property type="term" value="C:cytoplasm"/>
    <property type="evidence" value="ECO:0007669"/>
    <property type="project" value="TreeGrafter"/>
</dbReference>
<evidence type="ECO:0000256" key="1">
    <source>
        <dbReference type="SAM" id="MobiDB-lite"/>
    </source>
</evidence>
<keyword evidence="4" id="KW-1185">Reference proteome</keyword>
<protein>
    <recommendedName>
        <fullName evidence="2">Protein kinase domain-containing protein</fullName>
    </recommendedName>
</protein>
<dbReference type="Pfam" id="PF00069">
    <property type="entry name" value="Pkinase"/>
    <property type="match status" value="1"/>
</dbReference>
<dbReference type="AlphaFoldDB" id="A0AAV5A372"/>
<dbReference type="GO" id="GO:0007165">
    <property type="term" value="P:signal transduction"/>
    <property type="evidence" value="ECO:0007669"/>
    <property type="project" value="TreeGrafter"/>
</dbReference>